<gene>
    <name evidence="1" type="ORF">CF651_19045</name>
</gene>
<evidence type="ECO:0000313" key="1">
    <source>
        <dbReference type="EMBL" id="OXM84605.1"/>
    </source>
</evidence>
<organism evidence="1 2">
    <name type="scientific">Paenibacillus rigui</name>
    <dbReference type="NCBI Taxonomy" id="554312"/>
    <lineage>
        <taxon>Bacteria</taxon>
        <taxon>Bacillati</taxon>
        <taxon>Bacillota</taxon>
        <taxon>Bacilli</taxon>
        <taxon>Bacillales</taxon>
        <taxon>Paenibacillaceae</taxon>
        <taxon>Paenibacillus</taxon>
    </lineage>
</organism>
<keyword evidence="2" id="KW-1185">Reference proteome</keyword>
<proteinExistence type="predicted"/>
<dbReference type="OrthoDB" id="2478068at2"/>
<reference evidence="1 2" key="1">
    <citation type="submission" date="2017-07" db="EMBL/GenBank/DDBJ databases">
        <title>Genome sequencing and assembly of Paenibacillus rigui.</title>
        <authorList>
            <person name="Mayilraj S."/>
        </authorList>
    </citation>
    <scope>NUCLEOTIDE SEQUENCE [LARGE SCALE GENOMIC DNA]</scope>
    <source>
        <strain evidence="1 2">JCM 16352</strain>
    </source>
</reference>
<dbReference type="RefSeq" id="WP_094016461.1">
    <property type="nucleotide sequence ID" value="NZ_NMQW01000027.1"/>
</dbReference>
<evidence type="ECO:0000313" key="2">
    <source>
        <dbReference type="Proteomes" id="UP000215509"/>
    </source>
</evidence>
<dbReference type="Proteomes" id="UP000215509">
    <property type="component" value="Unassembled WGS sequence"/>
</dbReference>
<name>A0A229UMT9_9BACL</name>
<dbReference type="AlphaFoldDB" id="A0A229UMT9"/>
<protein>
    <submittedName>
        <fullName evidence="1">Uncharacterized protein</fullName>
    </submittedName>
</protein>
<comment type="caution">
    <text evidence="1">The sequence shown here is derived from an EMBL/GenBank/DDBJ whole genome shotgun (WGS) entry which is preliminary data.</text>
</comment>
<sequence length="175" mass="19791">MRDPLVSVYQSLYAAITHVHGSDFMIYDGTPDPSEFFKKLPAAHIIYVSGTAEKALMREYEPHGLIDNGDGTFTVGTESCRFDYLIQVSFFGIKPGIAQQLSTRFLAFVEMDNELLIPDDKWGEIMQVFITGPPTPPRGEPDLYQCDATYRCRGKLITEEEVAKIDITNLKFKIR</sequence>
<accession>A0A229UMT9</accession>
<dbReference type="EMBL" id="NMQW01000027">
    <property type="protein sequence ID" value="OXM84605.1"/>
    <property type="molecule type" value="Genomic_DNA"/>
</dbReference>